<evidence type="ECO:0000313" key="3">
    <source>
        <dbReference type="Proteomes" id="UP000499080"/>
    </source>
</evidence>
<dbReference type="Proteomes" id="UP000499080">
    <property type="component" value="Unassembled WGS sequence"/>
</dbReference>
<feature type="region of interest" description="Disordered" evidence="1">
    <location>
        <begin position="80"/>
        <end position="105"/>
    </location>
</feature>
<reference evidence="2 3" key="1">
    <citation type="journal article" date="2019" name="Sci. Rep.">
        <title>Orb-weaving spider Araneus ventricosus genome elucidates the spidroin gene catalogue.</title>
        <authorList>
            <person name="Kono N."/>
            <person name="Nakamura H."/>
            <person name="Ohtoshi R."/>
            <person name="Moran D.A.P."/>
            <person name="Shinohara A."/>
            <person name="Yoshida Y."/>
            <person name="Fujiwara M."/>
            <person name="Mori M."/>
            <person name="Tomita M."/>
            <person name="Arakawa K."/>
        </authorList>
    </citation>
    <scope>NUCLEOTIDE SEQUENCE [LARGE SCALE GENOMIC DNA]</scope>
</reference>
<dbReference type="EMBL" id="BGPR01001251">
    <property type="protein sequence ID" value="GBM49347.1"/>
    <property type="molecule type" value="Genomic_DNA"/>
</dbReference>
<gene>
    <name evidence="2" type="ORF">AVEN_148675_1</name>
</gene>
<evidence type="ECO:0000313" key="2">
    <source>
        <dbReference type="EMBL" id="GBM49347.1"/>
    </source>
</evidence>
<organism evidence="2 3">
    <name type="scientific">Araneus ventricosus</name>
    <name type="common">Orbweaver spider</name>
    <name type="synonym">Epeira ventricosa</name>
    <dbReference type="NCBI Taxonomy" id="182803"/>
    <lineage>
        <taxon>Eukaryota</taxon>
        <taxon>Metazoa</taxon>
        <taxon>Ecdysozoa</taxon>
        <taxon>Arthropoda</taxon>
        <taxon>Chelicerata</taxon>
        <taxon>Arachnida</taxon>
        <taxon>Araneae</taxon>
        <taxon>Araneomorphae</taxon>
        <taxon>Entelegynae</taxon>
        <taxon>Araneoidea</taxon>
        <taxon>Araneidae</taxon>
        <taxon>Araneus</taxon>
    </lineage>
</organism>
<comment type="caution">
    <text evidence="2">The sequence shown here is derived from an EMBL/GenBank/DDBJ whole genome shotgun (WGS) entry which is preliminary data.</text>
</comment>
<keyword evidence="3" id="KW-1185">Reference proteome</keyword>
<protein>
    <submittedName>
        <fullName evidence="2">Uncharacterized protein</fullName>
    </submittedName>
</protein>
<proteinExistence type="predicted"/>
<evidence type="ECO:0000256" key="1">
    <source>
        <dbReference type="SAM" id="MobiDB-lite"/>
    </source>
</evidence>
<sequence length="105" mass="12314">MFFILKRTNSENSNHFSRSIDKRSKTIAPNDCKRTTNPKRILTVSTFFTSENHSKLRERNIPSFFPRRHPDSTVFVKTEINKRDERKKERDESAGVEIGSRTLTV</sequence>
<accession>A0A4Y2G7X5</accession>
<feature type="compositionally biased region" description="Basic and acidic residues" evidence="1">
    <location>
        <begin position="80"/>
        <end position="93"/>
    </location>
</feature>
<dbReference type="AlphaFoldDB" id="A0A4Y2G7X5"/>
<name>A0A4Y2G7X5_ARAVE</name>